<sequence>TAWTWSAFEEERMEKMQKTNVRLVRNVRETRLAQKEEMVRATLHRKVRPGSLLASHLKMRPSSASRFSTADEGEEEPYSTSALVTVDEGEKARELEELKYSVFHAWRDVALYESDSDSSFDFESRSSLSDGDDFVPSVGADVSPSLGGKDRGAAGPAPVDQSTVNTLKVRYDDEGNVIMDHAAFSPGPDVCCSPALDIQSPGVQTLSPPPCNPPTAGPVMEGTLEEEEEAARRLSLREQHGALRQGPQGEEAGEVTSLISGASAAFSRVGSARRQGSAGKSPLGQAGPSSLPGPGMTQPTGPASTRLAPAAMQHAKAAKQAHKTRPAQHTPESVAAPPEAARPKLGKLGRASRINDDSLKVKFQSKEPAALMSDYKVGSDARQAEAAEREDTNVNWFRGFIPAPISTEDLEQRDAEKLARLRAALRGEDDGDSTALLSDQADSKEFGMSESDEEAEDDMEDDYLIAGSGSRGSSRPGSAASAQRRAARGGELAITVSAVGSHPPELDTPPSGSESGQLSSSRLEVAPSLESSQESLAPSRHPASDARWQLEPPPTPSPEPTTLPGMRSGPLLMQMQIPREAEGLSEEDSTRSFPLVSDMSELPDAKQVAFEEEDLDEERKRELAEALPMRTAECAPSSNPSLPFPPLLAQGALCPRFLWLDLGNSPAASKQVPGSRHADKALRQARELGTVGGRCQKQTSHKFTAQIVEEFNEAKRKPREKKGEAVDDILLGAKPALERRRIMALKIKCFAQMVRLKEELQDVHTTERLFSTLGLSLTSLQLCIPMDELREMSLAHRERSGRPSSAGGMREGSMLDTMGDKTSAGAMKQSRFKGSVSVDRSNLAAQRKLLMRCNKQNAENIKGSKIKDGDTCVERLMGTALVLAYLDVYRVISPAQLELQREKARPRDWALRASCLALGGCGQPRALLLHWGRLAARDSVR</sequence>
<feature type="region of interest" description="Disordered" evidence="1">
    <location>
        <begin position="63"/>
        <end position="82"/>
    </location>
</feature>
<feature type="region of interest" description="Disordered" evidence="1">
    <location>
        <begin position="118"/>
        <end position="161"/>
    </location>
</feature>
<evidence type="ECO:0000256" key="1">
    <source>
        <dbReference type="SAM" id="MobiDB-lite"/>
    </source>
</evidence>
<feature type="compositionally biased region" description="Acidic residues" evidence="1">
    <location>
        <begin position="450"/>
        <end position="463"/>
    </location>
</feature>
<evidence type="ECO:0000313" key="3">
    <source>
        <dbReference type="Proteomes" id="UP001190700"/>
    </source>
</evidence>
<feature type="compositionally biased region" description="Pro residues" evidence="1">
    <location>
        <begin position="207"/>
        <end position="216"/>
    </location>
</feature>
<feature type="compositionally biased region" description="Low complexity" evidence="1">
    <location>
        <begin position="466"/>
        <end position="484"/>
    </location>
</feature>
<gene>
    <name evidence="2" type="ORF">CYMTET_18641</name>
</gene>
<feature type="non-terminal residue" evidence="2">
    <location>
        <position position="1"/>
    </location>
</feature>
<feature type="compositionally biased region" description="Basic residues" evidence="1">
    <location>
        <begin position="316"/>
        <end position="326"/>
    </location>
</feature>
<organism evidence="2 3">
    <name type="scientific">Cymbomonas tetramitiformis</name>
    <dbReference type="NCBI Taxonomy" id="36881"/>
    <lineage>
        <taxon>Eukaryota</taxon>
        <taxon>Viridiplantae</taxon>
        <taxon>Chlorophyta</taxon>
        <taxon>Pyramimonadophyceae</taxon>
        <taxon>Pyramimonadales</taxon>
        <taxon>Pyramimonadaceae</taxon>
        <taxon>Cymbomonas</taxon>
    </lineage>
</organism>
<feature type="region of interest" description="Disordered" evidence="1">
    <location>
        <begin position="428"/>
        <end position="569"/>
    </location>
</feature>
<proteinExistence type="predicted"/>
<feature type="compositionally biased region" description="Low complexity" evidence="1">
    <location>
        <begin position="511"/>
        <end position="524"/>
    </location>
</feature>
<protein>
    <submittedName>
        <fullName evidence="2">Uncharacterized protein</fullName>
    </submittedName>
</protein>
<keyword evidence="3" id="KW-1185">Reference proteome</keyword>
<reference evidence="2 3" key="1">
    <citation type="journal article" date="2015" name="Genome Biol. Evol.">
        <title>Comparative Genomics of a Bacterivorous Green Alga Reveals Evolutionary Causalities and Consequences of Phago-Mixotrophic Mode of Nutrition.</title>
        <authorList>
            <person name="Burns J.A."/>
            <person name="Paasch A."/>
            <person name="Narechania A."/>
            <person name="Kim E."/>
        </authorList>
    </citation>
    <scope>NUCLEOTIDE SEQUENCE [LARGE SCALE GENOMIC DNA]</scope>
    <source>
        <strain evidence="2 3">PLY_AMNH</strain>
    </source>
</reference>
<comment type="caution">
    <text evidence="2">The sequence shown here is derived from an EMBL/GenBank/DDBJ whole genome shotgun (WGS) entry which is preliminary data.</text>
</comment>
<feature type="region of interest" description="Disordered" evidence="1">
    <location>
        <begin position="201"/>
        <end position="232"/>
    </location>
</feature>
<dbReference type="EMBL" id="LGRX02008649">
    <property type="protein sequence ID" value="KAK3273098.1"/>
    <property type="molecule type" value="Genomic_DNA"/>
</dbReference>
<feature type="compositionally biased region" description="Pro residues" evidence="1">
    <location>
        <begin position="551"/>
        <end position="561"/>
    </location>
</feature>
<feature type="region of interest" description="Disordered" evidence="1">
    <location>
        <begin position="269"/>
        <end position="353"/>
    </location>
</feature>
<dbReference type="Proteomes" id="UP001190700">
    <property type="component" value="Unassembled WGS sequence"/>
</dbReference>
<name>A0AAE0G892_9CHLO</name>
<dbReference type="AlphaFoldDB" id="A0AAE0G892"/>
<evidence type="ECO:0000313" key="2">
    <source>
        <dbReference type="EMBL" id="KAK3273098.1"/>
    </source>
</evidence>
<accession>A0AAE0G892</accession>